<keyword evidence="3" id="KW-1185">Reference proteome</keyword>
<accession>K0SEQ4</accession>
<evidence type="ECO:0000313" key="3">
    <source>
        <dbReference type="Proteomes" id="UP000266841"/>
    </source>
</evidence>
<protein>
    <submittedName>
        <fullName evidence="2">Uncharacterized protein</fullName>
    </submittedName>
</protein>
<dbReference type="AlphaFoldDB" id="K0SEQ4"/>
<dbReference type="Proteomes" id="UP000266841">
    <property type="component" value="Unassembled WGS sequence"/>
</dbReference>
<feature type="non-terminal residue" evidence="2">
    <location>
        <position position="348"/>
    </location>
</feature>
<comment type="caution">
    <text evidence="2">The sequence shown here is derived from an EMBL/GenBank/DDBJ whole genome shotgun (WGS) entry which is preliminary data.</text>
</comment>
<name>K0SEQ4_THAOC</name>
<dbReference type="EMBL" id="AGNL01017988">
    <property type="protein sequence ID" value="EJK63825.1"/>
    <property type="molecule type" value="Genomic_DNA"/>
</dbReference>
<evidence type="ECO:0000256" key="1">
    <source>
        <dbReference type="SAM" id="MobiDB-lite"/>
    </source>
</evidence>
<reference evidence="2 3" key="1">
    <citation type="journal article" date="2012" name="Genome Biol.">
        <title>Genome and low-iron response of an oceanic diatom adapted to chronic iron limitation.</title>
        <authorList>
            <person name="Lommer M."/>
            <person name="Specht M."/>
            <person name="Roy A.S."/>
            <person name="Kraemer L."/>
            <person name="Andreson R."/>
            <person name="Gutowska M.A."/>
            <person name="Wolf J."/>
            <person name="Bergner S.V."/>
            <person name="Schilhabel M.B."/>
            <person name="Klostermeier U.C."/>
            <person name="Beiko R.G."/>
            <person name="Rosenstiel P."/>
            <person name="Hippler M."/>
            <person name="Laroche J."/>
        </authorList>
    </citation>
    <scope>NUCLEOTIDE SEQUENCE [LARGE SCALE GENOMIC DNA]</scope>
    <source>
        <strain evidence="2 3">CCMP1005</strain>
    </source>
</reference>
<evidence type="ECO:0000313" key="2">
    <source>
        <dbReference type="EMBL" id="EJK63825.1"/>
    </source>
</evidence>
<organism evidence="2 3">
    <name type="scientific">Thalassiosira oceanica</name>
    <name type="common">Marine diatom</name>
    <dbReference type="NCBI Taxonomy" id="159749"/>
    <lineage>
        <taxon>Eukaryota</taxon>
        <taxon>Sar</taxon>
        <taxon>Stramenopiles</taxon>
        <taxon>Ochrophyta</taxon>
        <taxon>Bacillariophyta</taxon>
        <taxon>Coscinodiscophyceae</taxon>
        <taxon>Thalassiosirophycidae</taxon>
        <taxon>Thalassiosirales</taxon>
        <taxon>Thalassiosiraceae</taxon>
        <taxon>Thalassiosira</taxon>
    </lineage>
</organism>
<sequence length="348" mass="37532">MRWPMDDDNMTSSRSHATIIDKENELEARIILPVQESNEAVSLRLSGDDGRAAESCRGGLDGGRQNGHNSSTATRSGWMQGAVASWVRTSSVTEFFTGMSRAKFGGRRAIDVVYDCPSSLFESALKWRGSPSQSPATLLLESNLLCQPRSTRTSPGRRGDGAACVVVLLDQVSQTISDDGGAKRTGDSRSPSLYIVSSISFAQGQTTDSRLLKLLHRRRPPQSLAEGRNEAGDSSEAGGPSGHPRGDGDMLRADFPASEGLRRANRSLPVGLSFRDSLARGLAGSKNRGASFTAQLLASKQDDYTQVKIYMAGKSSSPAFQRYPGRGLTLKTSIFPLWVKSYTHKIGE</sequence>
<feature type="compositionally biased region" description="Polar residues" evidence="1">
    <location>
        <begin position="66"/>
        <end position="75"/>
    </location>
</feature>
<proteinExistence type="predicted"/>
<feature type="region of interest" description="Disordered" evidence="1">
    <location>
        <begin position="220"/>
        <end position="253"/>
    </location>
</feature>
<feature type="region of interest" description="Disordered" evidence="1">
    <location>
        <begin position="42"/>
        <end position="75"/>
    </location>
</feature>
<gene>
    <name evidence="2" type="ORF">THAOC_15499</name>
</gene>